<gene>
    <name evidence="6" type="ORF">KQ657_003421</name>
</gene>
<dbReference type="SUPFAM" id="SSF56300">
    <property type="entry name" value="Metallo-dependent phosphatases"/>
    <property type="match status" value="1"/>
</dbReference>
<keyword evidence="7" id="KW-1185">Reference proteome</keyword>
<dbReference type="InterPro" id="IPR029052">
    <property type="entry name" value="Metallo-depent_PP-like"/>
</dbReference>
<proteinExistence type="predicted"/>
<name>A0A9P7VCX6_9ASCO</name>
<keyword evidence="2" id="KW-0812">Transmembrane</keyword>
<comment type="subcellular location">
    <subcellularLocation>
        <location evidence="1">Membrane</location>
        <topology evidence="1">Multi-pass membrane protein</topology>
    </subcellularLocation>
</comment>
<evidence type="ECO:0000256" key="1">
    <source>
        <dbReference type="ARBA" id="ARBA00004141"/>
    </source>
</evidence>
<dbReference type="GO" id="GO:0005783">
    <property type="term" value="C:endoplasmic reticulum"/>
    <property type="evidence" value="ECO:0007669"/>
    <property type="project" value="TreeGrafter"/>
</dbReference>
<keyword evidence="3" id="KW-1133">Transmembrane helix</keyword>
<dbReference type="InterPro" id="IPR004843">
    <property type="entry name" value="Calcineurin-like_PHP"/>
</dbReference>
<accession>A0A9P7VCX6</accession>
<dbReference type="GeneID" id="66116795"/>
<evidence type="ECO:0000313" key="6">
    <source>
        <dbReference type="EMBL" id="KAG7195651.1"/>
    </source>
</evidence>
<dbReference type="GO" id="GO:0016020">
    <property type="term" value="C:membrane"/>
    <property type="evidence" value="ECO:0007669"/>
    <property type="project" value="UniProtKB-SubCell"/>
</dbReference>
<dbReference type="PANTHER" id="PTHR13315">
    <property type="entry name" value="METALLO PHOSPHOESTERASE RELATED"/>
    <property type="match status" value="1"/>
</dbReference>
<evidence type="ECO:0000259" key="5">
    <source>
        <dbReference type="Pfam" id="PF00149"/>
    </source>
</evidence>
<dbReference type="Pfam" id="PF00149">
    <property type="entry name" value="Metallophos"/>
    <property type="match status" value="1"/>
</dbReference>
<protein>
    <recommendedName>
        <fullName evidence="5">Calcineurin-like phosphoesterase domain-containing protein</fullName>
    </recommendedName>
</protein>
<dbReference type="InterPro" id="IPR033308">
    <property type="entry name" value="PGAP5/Cdc1/Ted1"/>
</dbReference>
<dbReference type="RefSeq" id="XP_043051196.1">
    <property type="nucleotide sequence ID" value="XM_043194144.1"/>
</dbReference>
<dbReference type="GO" id="GO:0006506">
    <property type="term" value="P:GPI anchor biosynthetic process"/>
    <property type="evidence" value="ECO:0007669"/>
    <property type="project" value="InterPro"/>
</dbReference>
<reference evidence="6" key="1">
    <citation type="submission" date="2021-03" db="EMBL/GenBank/DDBJ databases">
        <authorList>
            <person name="Palmer J.M."/>
        </authorList>
    </citation>
    <scope>NUCLEOTIDE SEQUENCE</scope>
    <source>
        <strain evidence="6">ARV_011</strain>
    </source>
</reference>
<dbReference type="Gene3D" id="3.60.21.10">
    <property type="match status" value="1"/>
</dbReference>
<evidence type="ECO:0000256" key="3">
    <source>
        <dbReference type="ARBA" id="ARBA00022989"/>
    </source>
</evidence>
<dbReference type="PANTHER" id="PTHR13315:SF4">
    <property type="entry name" value="METALLOPHOSPHOESTERASE, ISOFORM E"/>
    <property type="match status" value="1"/>
</dbReference>
<keyword evidence="4" id="KW-0472">Membrane</keyword>
<comment type="caution">
    <text evidence="6">The sequence shown here is derived from an EMBL/GenBank/DDBJ whole genome shotgun (WGS) entry which is preliminary data.</text>
</comment>
<sequence length="355" mass="41178">MGSQEVNRRGCQWNRWETWDQKNDDDVTAAPSRVLLIADPQILDHYSYPGRPSWIRYWTTKLGDNYLHRNYVYLQDVLDAGTTIFLGDNFDGGREQPSDTDWLTEYRRFMDLYPQKVNRRYYTNVPGNHDIGFQTINKAYAQRFDTFFGDANQFVEIGNHSFVWLDTISLLHEDPDINGRAKEFLNEVNNLLNPQFPRILLSHVPLFRNNQNQLCGPLRESSKKFPLQKGLQYQTVIDYEVSQLVLGKLHPTLVFAGDDHDYCEIEQTFKYNGKSISAKEITVKSASMNMGIKRPAVQLLSLNNPYNPNPKTTTDDLLSETYQTEMCYLPDPFHTIQYGLLTKDQDLFDSDAVTE</sequence>
<dbReference type="OrthoDB" id="5977743at2759"/>
<evidence type="ECO:0000256" key="2">
    <source>
        <dbReference type="ARBA" id="ARBA00022692"/>
    </source>
</evidence>
<organism evidence="6 7">
    <name type="scientific">Scheffersomyces spartinae</name>
    <dbReference type="NCBI Taxonomy" id="45513"/>
    <lineage>
        <taxon>Eukaryota</taxon>
        <taxon>Fungi</taxon>
        <taxon>Dikarya</taxon>
        <taxon>Ascomycota</taxon>
        <taxon>Saccharomycotina</taxon>
        <taxon>Pichiomycetes</taxon>
        <taxon>Debaryomycetaceae</taxon>
        <taxon>Scheffersomyces</taxon>
    </lineage>
</organism>
<feature type="domain" description="Calcineurin-like phosphoesterase" evidence="5">
    <location>
        <begin position="33"/>
        <end position="261"/>
    </location>
</feature>
<dbReference type="AlphaFoldDB" id="A0A9P7VCX6"/>
<dbReference type="Proteomes" id="UP000790833">
    <property type="component" value="Unassembled WGS sequence"/>
</dbReference>
<dbReference type="EMBL" id="JAHMUF010000003">
    <property type="protein sequence ID" value="KAG7195651.1"/>
    <property type="molecule type" value="Genomic_DNA"/>
</dbReference>
<evidence type="ECO:0000256" key="4">
    <source>
        <dbReference type="ARBA" id="ARBA00023136"/>
    </source>
</evidence>
<dbReference type="GO" id="GO:0016787">
    <property type="term" value="F:hydrolase activity"/>
    <property type="evidence" value="ECO:0007669"/>
    <property type="project" value="InterPro"/>
</dbReference>
<evidence type="ECO:0000313" key="7">
    <source>
        <dbReference type="Proteomes" id="UP000790833"/>
    </source>
</evidence>